<dbReference type="EMBL" id="RCUV01000002">
    <property type="protein sequence ID" value="RLP73459.1"/>
    <property type="molecule type" value="Genomic_DNA"/>
</dbReference>
<evidence type="ECO:0000313" key="4">
    <source>
        <dbReference type="Proteomes" id="UP000270299"/>
    </source>
</evidence>
<proteinExistence type="predicted"/>
<feature type="transmembrane region" description="Helical" evidence="1">
    <location>
        <begin position="198"/>
        <end position="217"/>
    </location>
</feature>
<feature type="transmembrane region" description="Helical" evidence="1">
    <location>
        <begin position="127"/>
        <end position="150"/>
    </location>
</feature>
<comment type="caution">
    <text evidence="3">The sequence shown here is derived from an EMBL/GenBank/DDBJ whole genome shotgun (WGS) entry which is preliminary data.</text>
</comment>
<keyword evidence="1" id="KW-0472">Membrane</keyword>
<reference evidence="3 4" key="1">
    <citation type="submission" date="2018-10" db="EMBL/GenBank/DDBJ databases">
        <authorList>
            <person name="Li J."/>
        </authorList>
    </citation>
    <scope>NUCLEOTIDE SEQUENCE [LARGE SCALE GENOMIC DNA]</scope>
    <source>
        <strain evidence="3 4">CCTCC AB209002</strain>
    </source>
</reference>
<accession>A0A3L6ZZS7</accession>
<keyword evidence="4" id="KW-1185">Reference proteome</keyword>
<dbReference type="SUPFAM" id="SSF55073">
    <property type="entry name" value="Nucleotide cyclase"/>
    <property type="match status" value="1"/>
</dbReference>
<feature type="domain" description="GGDEF" evidence="2">
    <location>
        <begin position="260"/>
        <end position="392"/>
    </location>
</feature>
<gene>
    <name evidence="3" type="ORF">D9V29_01875</name>
</gene>
<name>A0A3L6ZZS7_9MICO</name>
<sequence length="395" mass="41404">MITAVEETSSTLDLQTLLLASGMIVAICGVSFIINTVFGRNDSPGRLWSAAFVAGILATVSFAIWGAEPAAWWAVAVGNASLVLSMGFVWAGARVFNGRRSLFPVVAGGAGVAALAALVAGPDGGDWAGGLVFLVGVSAFASLAGVEAFLARMRRSVNARILAFVMLLVGAYYGTRAVAFVVVGPESDLFRQYYGTEVTTFCTILFVIVASTSMSILRAERPGPAVPRVIEQAHWNGILADTQFSTPAADRIRRANRRGEGVAFVGAEIDNLADMNTAFGRSFGDDAIDSFSSILQEHLPTTALIGRRAGAQFACVMMVDSLDEAYGRIEDVRAALVDSPIESSSGLRLGVSWGVVLVPPREPDIASLTAQVRELVASAQAAGGNRIAVDPAATR</sequence>
<evidence type="ECO:0000256" key="1">
    <source>
        <dbReference type="SAM" id="Phobius"/>
    </source>
</evidence>
<protein>
    <submittedName>
        <fullName evidence="3">Diguanylate cyclase</fullName>
    </submittedName>
</protein>
<dbReference type="OrthoDB" id="5115878at2"/>
<evidence type="ECO:0000259" key="2">
    <source>
        <dbReference type="PROSITE" id="PS50887"/>
    </source>
</evidence>
<evidence type="ECO:0000313" key="3">
    <source>
        <dbReference type="EMBL" id="RLP73459.1"/>
    </source>
</evidence>
<dbReference type="InterPro" id="IPR029787">
    <property type="entry name" value="Nucleotide_cyclase"/>
</dbReference>
<dbReference type="InterPro" id="IPR043128">
    <property type="entry name" value="Rev_trsase/Diguanyl_cyclase"/>
</dbReference>
<dbReference type="AlphaFoldDB" id="A0A3L6ZZS7"/>
<dbReference type="NCBIfam" id="TIGR00254">
    <property type="entry name" value="GGDEF"/>
    <property type="match status" value="1"/>
</dbReference>
<dbReference type="RefSeq" id="WP_121671623.1">
    <property type="nucleotide sequence ID" value="NZ_BMXM01000002.1"/>
</dbReference>
<dbReference type="PROSITE" id="PS50887">
    <property type="entry name" value="GGDEF"/>
    <property type="match status" value="1"/>
</dbReference>
<organism evidence="3 4">
    <name type="scientific">Mycetocola manganoxydans</name>
    <dbReference type="NCBI Taxonomy" id="699879"/>
    <lineage>
        <taxon>Bacteria</taxon>
        <taxon>Bacillati</taxon>
        <taxon>Actinomycetota</taxon>
        <taxon>Actinomycetes</taxon>
        <taxon>Micrococcales</taxon>
        <taxon>Microbacteriaceae</taxon>
        <taxon>Mycetocola</taxon>
    </lineage>
</organism>
<keyword evidence="1" id="KW-1133">Transmembrane helix</keyword>
<dbReference type="Gene3D" id="3.30.70.270">
    <property type="match status" value="1"/>
</dbReference>
<feature type="transmembrane region" description="Helical" evidence="1">
    <location>
        <begin position="17"/>
        <end position="38"/>
    </location>
</feature>
<feature type="transmembrane region" description="Helical" evidence="1">
    <location>
        <begin position="162"/>
        <end position="183"/>
    </location>
</feature>
<dbReference type="Pfam" id="PF00990">
    <property type="entry name" value="GGDEF"/>
    <property type="match status" value="1"/>
</dbReference>
<keyword evidence="1" id="KW-0812">Transmembrane</keyword>
<dbReference type="InterPro" id="IPR000160">
    <property type="entry name" value="GGDEF_dom"/>
</dbReference>
<dbReference type="SMART" id="SM00267">
    <property type="entry name" value="GGDEF"/>
    <property type="match status" value="1"/>
</dbReference>
<feature type="transmembrane region" description="Helical" evidence="1">
    <location>
        <begin position="47"/>
        <end position="65"/>
    </location>
</feature>
<dbReference type="Proteomes" id="UP000270299">
    <property type="component" value="Unassembled WGS sequence"/>
</dbReference>
<feature type="transmembrane region" description="Helical" evidence="1">
    <location>
        <begin position="71"/>
        <end position="90"/>
    </location>
</feature>
<feature type="transmembrane region" description="Helical" evidence="1">
    <location>
        <begin position="102"/>
        <end position="121"/>
    </location>
</feature>